<evidence type="ECO:0008006" key="4">
    <source>
        <dbReference type="Google" id="ProtNLM"/>
    </source>
</evidence>
<accession>A0ABS9QFU1</accession>
<comment type="caution">
    <text evidence="2">The sequence shown here is derived from an EMBL/GenBank/DDBJ whole genome shotgun (WGS) entry which is preliminary data.</text>
</comment>
<evidence type="ECO:0000313" key="2">
    <source>
        <dbReference type="EMBL" id="MCG7506297.1"/>
    </source>
</evidence>
<dbReference type="PROSITE" id="PS51257">
    <property type="entry name" value="PROKAR_LIPOPROTEIN"/>
    <property type="match status" value="1"/>
</dbReference>
<name>A0ABS9QFU1_9HYPH</name>
<evidence type="ECO:0000313" key="3">
    <source>
        <dbReference type="Proteomes" id="UP001201701"/>
    </source>
</evidence>
<dbReference type="EMBL" id="JAKREW010000013">
    <property type="protein sequence ID" value="MCG7506297.1"/>
    <property type="molecule type" value="Genomic_DNA"/>
</dbReference>
<feature type="compositionally biased region" description="Low complexity" evidence="1">
    <location>
        <begin position="82"/>
        <end position="92"/>
    </location>
</feature>
<organism evidence="2 3">
    <name type="scientific">Mesorhizobium retamae</name>
    <dbReference type="NCBI Taxonomy" id="2912854"/>
    <lineage>
        <taxon>Bacteria</taxon>
        <taxon>Pseudomonadati</taxon>
        <taxon>Pseudomonadota</taxon>
        <taxon>Alphaproteobacteria</taxon>
        <taxon>Hyphomicrobiales</taxon>
        <taxon>Phyllobacteriaceae</taxon>
        <taxon>Mesorhizobium</taxon>
    </lineage>
</organism>
<dbReference type="RefSeq" id="WP_239366338.1">
    <property type="nucleotide sequence ID" value="NZ_JAKREW010000013.1"/>
</dbReference>
<feature type="region of interest" description="Disordered" evidence="1">
    <location>
        <begin position="82"/>
        <end position="104"/>
    </location>
</feature>
<proteinExistence type="predicted"/>
<sequence>MVFRSSNSRFVAGFVSMGFMLIVAGCQSSDGGGSGGGFLGVGKKDDAAINAEVAKVKASDLRAYCPKVTLREGTAVYSTYGKAGAKPKAPKGQEPAVATDTTQDDSARLAYQASIGDVTRDCTRENGMLKMKIAVAGRIVPGPTATPGTITLPIRIAVVEGDKVLYSQMYQHKVQVSDTSTATQFVLNDSNVSVPEPTAASYQAFAGFDEGPKKVQKSDEEQPVKRRVRRPKPKAPPVANAPAPAQGSQTTISDIPR</sequence>
<reference evidence="2 3" key="1">
    <citation type="submission" date="2022-02" db="EMBL/GenBank/DDBJ databases">
        <title>Draft genome sequence of Mezorhizobium retamae strain IRAMC:0171 isolated from Retama raetam nodules.</title>
        <authorList>
            <person name="Bengaied R."/>
            <person name="Sbissi I."/>
            <person name="Huber K."/>
            <person name="Ghodbane F."/>
            <person name="Nouioui I."/>
            <person name="Tarhouni M."/>
            <person name="Gtari M."/>
        </authorList>
    </citation>
    <scope>NUCLEOTIDE SEQUENCE [LARGE SCALE GENOMIC DNA]</scope>
    <source>
        <strain evidence="2 3">IRAMC:0171</strain>
    </source>
</reference>
<feature type="compositionally biased region" description="Polar residues" evidence="1">
    <location>
        <begin position="246"/>
        <end position="257"/>
    </location>
</feature>
<feature type="region of interest" description="Disordered" evidence="1">
    <location>
        <begin position="207"/>
        <end position="257"/>
    </location>
</feature>
<dbReference type="Proteomes" id="UP001201701">
    <property type="component" value="Unassembled WGS sequence"/>
</dbReference>
<feature type="compositionally biased region" description="Basic and acidic residues" evidence="1">
    <location>
        <begin position="210"/>
        <end position="224"/>
    </location>
</feature>
<gene>
    <name evidence="2" type="ORF">L4923_14825</name>
</gene>
<protein>
    <recommendedName>
        <fullName evidence="4">Lipoprotein</fullName>
    </recommendedName>
</protein>
<keyword evidence="3" id="KW-1185">Reference proteome</keyword>
<evidence type="ECO:0000256" key="1">
    <source>
        <dbReference type="SAM" id="MobiDB-lite"/>
    </source>
</evidence>